<comment type="caution">
    <text evidence="3">The sequence shown here is derived from an EMBL/GenBank/DDBJ whole genome shotgun (WGS) entry which is preliminary data.</text>
</comment>
<feature type="region of interest" description="Disordered" evidence="1">
    <location>
        <begin position="1"/>
        <end position="20"/>
    </location>
</feature>
<name>A0A7U7I9N5_9GAMM</name>
<reference evidence="3 4" key="1">
    <citation type="submission" date="2020-08" db="EMBL/GenBank/DDBJ databases">
        <authorList>
            <person name="Criscuolo A."/>
        </authorList>
    </citation>
    <scope>NUCLEOTIDE SEQUENCE [LARGE SCALE GENOMIC DNA]</scope>
    <source>
        <strain evidence="3">CIP111764</strain>
    </source>
</reference>
<evidence type="ECO:0000313" key="4">
    <source>
        <dbReference type="Proteomes" id="UP000583387"/>
    </source>
</evidence>
<dbReference type="EMBL" id="CAJFCI010000054">
    <property type="protein sequence ID" value="CAD5108371.1"/>
    <property type="molecule type" value="Genomic_DNA"/>
</dbReference>
<organism evidence="3 4">
    <name type="scientific">Zestomonas carbonaria</name>
    <dbReference type="NCBI Taxonomy" id="2762745"/>
    <lineage>
        <taxon>Bacteria</taxon>
        <taxon>Pseudomonadati</taxon>
        <taxon>Pseudomonadota</taxon>
        <taxon>Gammaproteobacteria</taxon>
        <taxon>Pseudomonadales</taxon>
        <taxon>Pseudomonadaceae</taxon>
        <taxon>Zestomonas</taxon>
    </lineage>
</organism>
<dbReference type="RefSeq" id="WP_187671694.1">
    <property type="nucleotide sequence ID" value="NZ_CAJFCI010000054.1"/>
</dbReference>
<sequence>MVERAVTPRAEREPPPARSAARGLLLQRKCACGGNAGPGGECESCAAGRLQRHAAAPARKLDGLPTSVDDTLARPGRPLDAETRGFMEQRFDNDFSGVRIHDDSAAAASAREVDAHAYTVGQHIVFADGQYRPHSADGRHLLAHELAHTVQQQGLQRAGTSNLADQGPEYQRLEREADHAAERVMRGQPLPGGALSQGGRRLSRQPAKPGEEAGKSEEHRVGARYKDVEVETGHQVKPEKTFVGKQKGKDAELASFEVDYLELHEVKGPVLKEWQAKARARALRAIVTMQGTKAQEAGLWQVRVSSEELRNRWVNKRGWKTGDALDEAWKQAFQKATGETAADADGFPRANGRACEMDHIIELQVGGDNTQDNIQILDRTENGMSGSLIKQQVFGLAQSIAGKMDEAGEPLPQQIRLVFKEARMPSAPVCEACCKTAQKLGKPTQEGKADKSTEILIDYPIMAGGNTVVLRISEKTRTPAIFESDVPENKAGAEIIPGLLLMTLRRVGKGKDTISAVVDNRDRSRLPISMPGKGTGIILNVAEDGSLKLSEAARKNAGVAFTYDYLSPGRFTSLELVPGGLAGEGFITPSKVPFLKRLDVAFSPEYFRLKAPLDKSKLQPPFPGAKLTEASLALELAPKLKPVGTIAFEFGGARKVAAAKVEVSADENGLLLSGDLFAYLPGVDEAKGNVTWKGGEWSGGVHIESGQMAGKIPYVKSGSVDVFLAKGRIDASGKVKLELPGGNEADLELKYAQSRWVFSGRGRIKVKSPYLKPIEAGIWYDGELFRATGKAGFAFSGLDGTLDATYERKGDKETVHGKGDIKIDKGRAKGSISIVLHPSQKITGTGKLSYEIKKDLVASAGITVDENQRITFDGELSFPDILLFKRFPEVEKDNTIFKASGSIPIPGASIGPIGLKVRLWGSLGYYYYVGPGKLTGVKAAVRFSPFEDNPDFSFNLKAKASIPAGGGIRGKVGADVVIDAYIAEIGGGLNVTASAGLEGKAELGGEIAYSKDKFSVDASAYIGAAVVIAAALNARVYAEAGVWKFKVRTEKTWKLAGGEFDTGLRFGARMPLHYDSVEGFRMPSLSDIKPEPATLALDPQSLLGNLFGKAKTEEREA</sequence>
<evidence type="ECO:0000256" key="1">
    <source>
        <dbReference type="SAM" id="MobiDB-lite"/>
    </source>
</evidence>
<proteinExistence type="predicted"/>
<evidence type="ECO:0000313" key="3">
    <source>
        <dbReference type="EMBL" id="CAD5108371.1"/>
    </source>
</evidence>
<dbReference type="InterPro" id="IPR003615">
    <property type="entry name" value="HNH_nuc"/>
</dbReference>
<feature type="region of interest" description="Disordered" evidence="1">
    <location>
        <begin position="183"/>
        <end position="223"/>
    </location>
</feature>
<protein>
    <recommendedName>
        <fullName evidence="2">eCIS core domain-containing protein</fullName>
    </recommendedName>
</protein>
<evidence type="ECO:0000259" key="2">
    <source>
        <dbReference type="Pfam" id="PF13699"/>
    </source>
</evidence>
<dbReference type="Proteomes" id="UP000583387">
    <property type="component" value="Unassembled WGS sequence"/>
</dbReference>
<feature type="compositionally biased region" description="Basic and acidic residues" evidence="1">
    <location>
        <begin position="209"/>
        <end position="223"/>
    </location>
</feature>
<keyword evidence="4" id="KW-1185">Reference proteome</keyword>
<dbReference type="Pfam" id="PF13699">
    <property type="entry name" value="eCIS_core"/>
    <property type="match status" value="1"/>
</dbReference>
<dbReference type="CDD" id="cd00085">
    <property type="entry name" value="HNHc"/>
    <property type="match status" value="1"/>
</dbReference>
<dbReference type="InterPro" id="IPR025295">
    <property type="entry name" value="eCIS_core_dom"/>
</dbReference>
<dbReference type="AlphaFoldDB" id="A0A7U7I9N5"/>
<feature type="domain" description="eCIS core" evidence="2">
    <location>
        <begin position="78"/>
        <end position="154"/>
    </location>
</feature>
<gene>
    <name evidence="3" type="ORF">PSEWESI4_02656</name>
</gene>
<accession>A0A7U7I9N5</accession>